<evidence type="ECO:0000313" key="2">
    <source>
        <dbReference type="Proteomes" id="UP000000933"/>
    </source>
</evidence>
<name>D5H7H7_SALRM</name>
<dbReference type="PANTHER" id="PTHR36452:SF1">
    <property type="entry name" value="DUF2461 DOMAIN-CONTAINING PROTEIN"/>
    <property type="match status" value="1"/>
</dbReference>
<dbReference type="PANTHER" id="PTHR36452">
    <property type="entry name" value="CHROMOSOME 12, WHOLE GENOME SHOTGUN SEQUENCE"/>
    <property type="match status" value="1"/>
</dbReference>
<dbReference type="HOGENOM" id="CLU_036742_2_0_10"/>
<dbReference type="NCBIfam" id="TIGR02453">
    <property type="entry name" value="TIGR02453 family protein"/>
    <property type="match status" value="1"/>
</dbReference>
<reference evidence="2" key="2">
    <citation type="submission" date="2010-04" db="EMBL/GenBank/DDBJ databases">
        <title>Genome sequence of Salinibacter ruber M8.</title>
        <authorList>
            <consortium name="Genoscope"/>
        </authorList>
    </citation>
    <scope>NUCLEOTIDE SEQUENCE [LARGE SCALE GENOMIC DNA]</scope>
    <source>
        <strain evidence="2">M8</strain>
    </source>
</reference>
<protein>
    <recommendedName>
        <fullName evidence="3">TIGR02453 family protein</fullName>
    </recommendedName>
</protein>
<dbReference type="AlphaFoldDB" id="D5H7H7"/>
<dbReference type="InterPro" id="IPR012808">
    <property type="entry name" value="CHP02453"/>
</dbReference>
<reference evidence="1 2" key="1">
    <citation type="journal article" date="2010" name="ISME J.">
        <title>Fine-scale evolution: genomic, phenotypic and ecological differentiation in two coexisting Salinibacter ruber strains.</title>
        <authorList>
            <person name="Pena A."/>
            <person name="Teeling H."/>
            <person name="Huerta-Cepas J."/>
            <person name="Santos F."/>
            <person name="Yarza P."/>
            <person name="Brito-Echeverria J."/>
            <person name="Lucio M."/>
            <person name="Schmitt-Kopplin P."/>
            <person name="Meseguer I."/>
            <person name="Schenowitz C."/>
            <person name="Dossat C."/>
            <person name="Barbe V."/>
            <person name="Dopazo J."/>
            <person name="Rossello-Mora R."/>
            <person name="Schuler M."/>
            <person name="Glockner F.O."/>
            <person name="Amann R."/>
            <person name="Gabaldon T."/>
            <person name="Anton J."/>
        </authorList>
    </citation>
    <scope>NUCLEOTIDE SEQUENCE [LARGE SCALE GENOMIC DNA]</scope>
    <source>
        <strain evidence="1 2">M8</strain>
    </source>
</reference>
<proteinExistence type="predicted"/>
<evidence type="ECO:0000313" key="1">
    <source>
        <dbReference type="EMBL" id="CBH23982.1"/>
    </source>
</evidence>
<dbReference type="InterPro" id="IPR015996">
    <property type="entry name" value="UCP028451"/>
</dbReference>
<sequence length="250" mass="29164">MWTVLRSRSPISQRLPPMAELLSRPPFPGFRPEAFQFLRALADHNDRDWFKARKETYEAELKNPLELLLIDGARRLAETDLPLTAHPKKSRFRIYRDMRFTDDKTPYKTHISGVFDRSGQRDENGVVYMHVEPDYCFLGAGFYQPSVSYLRPVRERIAAEPERFFELLDEMKGRGLPVHSMEDTLTGMPKGFSDYRDTPIAPYLKWKNYVVKRDYPEEALQSPDFAGEVVRMARDVRPLLTFVWAVEPSS</sequence>
<organism evidence="1 2">
    <name type="scientific">Salinibacter ruber (strain M8)</name>
    <dbReference type="NCBI Taxonomy" id="761659"/>
    <lineage>
        <taxon>Bacteria</taxon>
        <taxon>Pseudomonadati</taxon>
        <taxon>Rhodothermota</taxon>
        <taxon>Rhodothermia</taxon>
        <taxon>Rhodothermales</taxon>
        <taxon>Salinibacteraceae</taxon>
        <taxon>Salinibacter</taxon>
    </lineage>
</organism>
<evidence type="ECO:0008006" key="3">
    <source>
        <dbReference type="Google" id="ProtNLM"/>
    </source>
</evidence>
<dbReference type="EMBL" id="FP565814">
    <property type="protein sequence ID" value="CBH23982.1"/>
    <property type="molecule type" value="Genomic_DNA"/>
</dbReference>
<gene>
    <name evidence="1" type="ordered locus">SRM_01061</name>
</gene>
<dbReference type="Pfam" id="PF09365">
    <property type="entry name" value="DUF2461"/>
    <property type="match status" value="1"/>
</dbReference>
<dbReference type="KEGG" id="srm:SRM_01061"/>
<accession>D5H7H7</accession>
<dbReference type="Proteomes" id="UP000000933">
    <property type="component" value="Chromosome"/>
</dbReference>
<dbReference type="PIRSF" id="PIRSF028451">
    <property type="entry name" value="UCP028451"/>
    <property type="match status" value="1"/>
</dbReference>